<dbReference type="EMBL" id="JAHRHJ020000008">
    <property type="protein sequence ID" value="KAH9307202.1"/>
    <property type="molecule type" value="Genomic_DNA"/>
</dbReference>
<protein>
    <submittedName>
        <fullName evidence="1">Uncharacterized protein</fullName>
    </submittedName>
</protein>
<feature type="non-terminal residue" evidence="1">
    <location>
        <position position="1"/>
    </location>
</feature>
<proteinExistence type="predicted"/>
<accession>A0AA38FM91</accession>
<evidence type="ECO:0000313" key="2">
    <source>
        <dbReference type="Proteomes" id="UP000824469"/>
    </source>
</evidence>
<evidence type="ECO:0000313" key="1">
    <source>
        <dbReference type="EMBL" id="KAH9307202.1"/>
    </source>
</evidence>
<dbReference type="AlphaFoldDB" id="A0AA38FM91"/>
<sequence>MISSVQTFECHSRFVELEGSMHHRDQRDMALLLEAVGLGPIAHMPSIILDHGLLTALAERWHNES</sequence>
<gene>
    <name evidence="1" type="ORF">KI387_044417</name>
</gene>
<reference evidence="1 2" key="1">
    <citation type="journal article" date="2021" name="Nat. Plants">
        <title>The Taxus genome provides insights into paclitaxel biosynthesis.</title>
        <authorList>
            <person name="Xiong X."/>
            <person name="Gou J."/>
            <person name="Liao Q."/>
            <person name="Li Y."/>
            <person name="Zhou Q."/>
            <person name="Bi G."/>
            <person name="Li C."/>
            <person name="Du R."/>
            <person name="Wang X."/>
            <person name="Sun T."/>
            <person name="Guo L."/>
            <person name="Liang H."/>
            <person name="Lu P."/>
            <person name="Wu Y."/>
            <person name="Zhang Z."/>
            <person name="Ro D.K."/>
            <person name="Shang Y."/>
            <person name="Huang S."/>
            <person name="Yan J."/>
        </authorList>
    </citation>
    <scope>NUCLEOTIDE SEQUENCE [LARGE SCALE GENOMIC DNA]</scope>
    <source>
        <strain evidence="1">Ta-2019</strain>
    </source>
</reference>
<comment type="caution">
    <text evidence="1">The sequence shown here is derived from an EMBL/GenBank/DDBJ whole genome shotgun (WGS) entry which is preliminary data.</text>
</comment>
<name>A0AA38FM91_TAXCH</name>
<dbReference type="Proteomes" id="UP000824469">
    <property type="component" value="Unassembled WGS sequence"/>
</dbReference>
<organism evidence="1 2">
    <name type="scientific">Taxus chinensis</name>
    <name type="common">Chinese yew</name>
    <name type="synonym">Taxus wallichiana var. chinensis</name>
    <dbReference type="NCBI Taxonomy" id="29808"/>
    <lineage>
        <taxon>Eukaryota</taxon>
        <taxon>Viridiplantae</taxon>
        <taxon>Streptophyta</taxon>
        <taxon>Embryophyta</taxon>
        <taxon>Tracheophyta</taxon>
        <taxon>Spermatophyta</taxon>
        <taxon>Pinopsida</taxon>
        <taxon>Pinidae</taxon>
        <taxon>Conifers II</taxon>
        <taxon>Cupressales</taxon>
        <taxon>Taxaceae</taxon>
        <taxon>Taxus</taxon>
    </lineage>
</organism>
<keyword evidence="2" id="KW-1185">Reference proteome</keyword>